<dbReference type="RefSeq" id="WP_231251537.1">
    <property type="nucleotide sequence ID" value="NZ_BAAAMQ010000012.1"/>
</dbReference>
<dbReference type="Proteomes" id="UP001501161">
    <property type="component" value="Unassembled WGS sequence"/>
</dbReference>
<dbReference type="InterPro" id="IPR003870">
    <property type="entry name" value="DUF222"/>
</dbReference>
<organism evidence="2 3">
    <name type="scientific">Nocardioides furvisabuli</name>
    <dbReference type="NCBI Taxonomy" id="375542"/>
    <lineage>
        <taxon>Bacteria</taxon>
        <taxon>Bacillati</taxon>
        <taxon>Actinomycetota</taxon>
        <taxon>Actinomycetes</taxon>
        <taxon>Propionibacteriales</taxon>
        <taxon>Nocardioidaceae</taxon>
        <taxon>Nocardioides</taxon>
    </lineage>
</organism>
<proteinExistence type="predicted"/>
<dbReference type="InterPro" id="IPR003615">
    <property type="entry name" value="HNH_nuc"/>
</dbReference>
<evidence type="ECO:0000259" key="1">
    <source>
        <dbReference type="SMART" id="SM00507"/>
    </source>
</evidence>
<name>A0ABP5J386_9ACTN</name>
<accession>A0ABP5J386</accession>
<comment type="caution">
    <text evidence="2">The sequence shown here is derived from an EMBL/GenBank/DDBJ whole genome shotgun (WGS) entry which is preliminary data.</text>
</comment>
<dbReference type="Pfam" id="PF02720">
    <property type="entry name" value="DUF222"/>
    <property type="match status" value="1"/>
</dbReference>
<reference evidence="3" key="1">
    <citation type="journal article" date="2019" name="Int. J. Syst. Evol. Microbiol.">
        <title>The Global Catalogue of Microorganisms (GCM) 10K type strain sequencing project: providing services to taxonomists for standard genome sequencing and annotation.</title>
        <authorList>
            <consortium name="The Broad Institute Genomics Platform"/>
            <consortium name="The Broad Institute Genome Sequencing Center for Infectious Disease"/>
            <person name="Wu L."/>
            <person name="Ma J."/>
        </authorList>
    </citation>
    <scope>NUCLEOTIDE SEQUENCE [LARGE SCALE GENOMIC DNA]</scope>
    <source>
        <strain evidence="3">JCM 13813</strain>
    </source>
</reference>
<dbReference type="SMART" id="SM00507">
    <property type="entry name" value="HNHc"/>
    <property type="match status" value="1"/>
</dbReference>
<feature type="domain" description="HNH nuclease" evidence="1">
    <location>
        <begin position="349"/>
        <end position="401"/>
    </location>
</feature>
<keyword evidence="3" id="KW-1185">Reference proteome</keyword>
<dbReference type="EMBL" id="BAAAMQ010000012">
    <property type="protein sequence ID" value="GAA2109705.1"/>
    <property type="molecule type" value="Genomic_DNA"/>
</dbReference>
<protein>
    <recommendedName>
        <fullName evidence="1">HNH nuclease domain-containing protein</fullName>
    </recommendedName>
</protein>
<gene>
    <name evidence="2" type="ORF">GCM10009726_24740</name>
</gene>
<sequence length="424" mass="45432">MTDLVGHPILAAVSDIRSVLKGVAGVNPTFMSTSDKAAALRELVAAEAQLVELRLRVLADAGDLADATGAKDTAGWLAHQTRTRFSDARADMGLATVLDRERPVLAAGMREGAVTLAQAHVIRRALDTLPAAVDADTVDRAEAHLVGCAGEFGPKELGRIGRRVLDVIAPEVAEAAEAARLADLETAAADRTRMTMRRQGDGITRISALVPDAVATRLATYLEAFTNPRAQRGENAQTSDPFTRLPYPRRMGEAFARLLETVDPSRLPVHGGDATTVVVTIPLDSLRAELATADLIGAGLVPGDNLTGDRITASQARRLACTAKILPAVLDGTSLPVDLGRAKRLFTPAQRKALLIRDRACRAEGCDIPGTWCDAHHLDPWHTGGPTDLANAVLMCPHHHHRVHDTGYRTDRLANGDLRFHRRT</sequence>
<evidence type="ECO:0000313" key="3">
    <source>
        <dbReference type="Proteomes" id="UP001501161"/>
    </source>
</evidence>
<dbReference type="Gene3D" id="1.10.30.50">
    <property type="match status" value="1"/>
</dbReference>
<evidence type="ECO:0000313" key="2">
    <source>
        <dbReference type="EMBL" id="GAA2109705.1"/>
    </source>
</evidence>
<dbReference type="CDD" id="cd00085">
    <property type="entry name" value="HNHc"/>
    <property type="match status" value="1"/>
</dbReference>